<evidence type="ECO:0000256" key="1">
    <source>
        <dbReference type="SAM" id="MobiDB-lite"/>
    </source>
</evidence>
<name>A0A813AGJ2_9DINO</name>
<proteinExistence type="predicted"/>
<dbReference type="Proteomes" id="UP000601435">
    <property type="component" value="Unassembled WGS sequence"/>
</dbReference>
<dbReference type="OrthoDB" id="426150at2759"/>
<dbReference type="AlphaFoldDB" id="A0A813AGJ2"/>
<comment type="caution">
    <text evidence="2">The sequence shown here is derived from an EMBL/GenBank/DDBJ whole genome shotgun (WGS) entry which is preliminary data.</text>
</comment>
<organism evidence="2 3">
    <name type="scientific">Symbiodinium necroappetens</name>
    <dbReference type="NCBI Taxonomy" id="1628268"/>
    <lineage>
        <taxon>Eukaryota</taxon>
        <taxon>Sar</taxon>
        <taxon>Alveolata</taxon>
        <taxon>Dinophyceae</taxon>
        <taxon>Suessiales</taxon>
        <taxon>Symbiodiniaceae</taxon>
        <taxon>Symbiodinium</taxon>
    </lineage>
</organism>
<feature type="compositionally biased region" description="Acidic residues" evidence="1">
    <location>
        <begin position="38"/>
        <end position="57"/>
    </location>
</feature>
<reference evidence="2" key="1">
    <citation type="submission" date="2021-02" db="EMBL/GenBank/DDBJ databases">
        <authorList>
            <person name="Dougan E. K."/>
            <person name="Rhodes N."/>
            <person name="Thang M."/>
            <person name="Chan C."/>
        </authorList>
    </citation>
    <scope>NUCLEOTIDE SEQUENCE</scope>
</reference>
<accession>A0A813AGJ2</accession>
<keyword evidence="3" id="KW-1185">Reference proteome</keyword>
<feature type="region of interest" description="Disordered" evidence="1">
    <location>
        <begin position="26"/>
        <end position="66"/>
    </location>
</feature>
<protein>
    <submittedName>
        <fullName evidence="2">Uncharacterized protein</fullName>
    </submittedName>
</protein>
<dbReference type="EMBL" id="CAJNJA010059486">
    <property type="protein sequence ID" value="CAE7867837.1"/>
    <property type="molecule type" value="Genomic_DNA"/>
</dbReference>
<evidence type="ECO:0000313" key="3">
    <source>
        <dbReference type="Proteomes" id="UP000601435"/>
    </source>
</evidence>
<gene>
    <name evidence="2" type="ORF">SNEC2469_LOCUS27874</name>
</gene>
<sequence length="281" mass="30913">MLPSTELLSGFTSVSGSFHKLKLVSRELEQGQGQEQGQEQEQEQELEQEQQDQEQEEEHQQKREQEELHVVDTRLRIVEAFKEDLVTTVPVGVAVSADGSYSVGAEAWKIFVRKKLMAKKSSATITYSWTAMAIASILRQAIDVGHLLVVIACMAIISDEHSESLLVLDLLVSPSLDASFGGCCPKFEYVIIGYFGPFGSVNSAGFAASGDLHSTGIWWPPRSGKPDPANQSANAWTGSLTTWEARLDVRDLLLAPNGTLFVADHMQLLGWHCNVPNRMLA</sequence>
<evidence type="ECO:0000313" key="2">
    <source>
        <dbReference type="EMBL" id="CAE7867837.1"/>
    </source>
</evidence>